<organism evidence="2 3">
    <name type="scientific">Karstenula rhodostoma CBS 690.94</name>
    <dbReference type="NCBI Taxonomy" id="1392251"/>
    <lineage>
        <taxon>Eukaryota</taxon>
        <taxon>Fungi</taxon>
        <taxon>Dikarya</taxon>
        <taxon>Ascomycota</taxon>
        <taxon>Pezizomycotina</taxon>
        <taxon>Dothideomycetes</taxon>
        <taxon>Pleosporomycetidae</taxon>
        <taxon>Pleosporales</taxon>
        <taxon>Massarineae</taxon>
        <taxon>Didymosphaeriaceae</taxon>
        <taxon>Karstenula</taxon>
    </lineage>
</organism>
<evidence type="ECO:0000313" key="3">
    <source>
        <dbReference type="Proteomes" id="UP000799764"/>
    </source>
</evidence>
<comment type="caution">
    <text evidence="2">The sequence shown here is derived from an EMBL/GenBank/DDBJ whole genome shotgun (WGS) entry which is preliminary data.</text>
</comment>
<keyword evidence="3" id="KW-1185">Reference proteome</keyword>
<dbReference type="AlphaFoldDB" id="A0A9P4PCY9"/>
<accession>A0A9P4PCY9</accession>
<feature type="region of interest" description="Disordered" evidence="1">
    <location>
        <begin position="107"/>
        <end position="139"/>
    </location>
</feature>
<evidence type="ECO:0000313" key="2">
    <source>
        <dbReference type="EMBL" id="KAF2441088.1"/>
    </source>
</evidence>
<dbReference type="Proteomes" id="UP000799764">
    <property type="component" value="Unassembled WGS sequence"/>
</dbReference>
<protein>
    <submittedName>
        <fullName evidence="2">Uncharacterized protein</fullName>
    </submittedName>
</protein>
<reference evidence="2" key="1">
    <citation type="journal article" date="2020" name="Stud. Mycol.">
        <title>101 Dothideomycetes genomes: a test case for predicting lifestyles and emergence of pathogens.</title>
        <authorList>
            <person name="Haridas S."/>
            <person name="Albert R."/>
            <person name="Binder M."/>
            <person name="Bloem J."/>
            <person name="Labutti K."/>
            <person name="Salamov A."/>
            <person name="Andreopoulos B."/>
            <person name="Baker S."/>
            <person name="Barry K."/>
            <person name="Bills G."/>
            <person name="Bluhm B."/>
            <person name="Cannon C."/>
            <person name="Castanera R."/>
            <person name="Culley D."/>
            <person name="Daum C."/>
            <person name="Ezra D."/>
            <person name="Gonzalez J."/>
            <person name="Henrissat B."/>
            <person name="Kuo A."/>
            <person name="Liang C."/>
            <person name="Lipzen A."/>
            <person name="Lutzoni F."/>
            <person name="Magnuson J."/>
            <person name="Mondo S."/>
            <person name="Nolan M."/>
            <person name="Ohm R."/>
            <person name="Pangilinan J."/>
            <person name="Park H.-J."/>
            <person name="Ramirez L."/>
            <person name="Alfaro M."/>
            <person name="Sun H."/>
            <person name="Tritt A."/>
            <person name="Yoshinaga Y."/>
            <person name="Zwiers L.-H."/>
            <person name="Turgeon B."/>
            <person name="Goodwin S."/>
            <person name="Spatafora J."/>
            <person name="Crous P."/>
            <person name="Grigoriev I."/>
        </authorList>
    </citation>
    <scope>NUCLEOTIDE SEQUENCE</scope>
    <source>
        <strain evidence="2">CBS 690.94</strain>
    </source>
</reference>
<evidence type="ECO:0000256" key="1">
    <source>
        <dbReference type="SAM" id="MobiDB-lite"/>
    </source>
</evidence>
<dbReference type="EMBL" id="MU001506">
    <property type="protein sequence ID" value="KAF2441088.1"/>
    <property type="molecule type" value="Genomic_DNA"/>
</dbReference>
<proteinExistence type="predicted"/>
<gene>
    <name evidence="2" type="ORF">P171DRAFT_88753</name>
</gene>
<sequence length="139" mass="15207">MCVCGWIVVAAVFAIDKLFGGSRKLLPRFRNRKSSLLFWDDALVSRGAFRALGTQEASYRPRALTAEPGIVLVHATCHAVAIAYCTHPSRYIRMLFLHRCQSSKPRVIAPRSPTPSANLTDPRSAVLSPTGPIVAHTPP</sequence>
<name>A0A9P4PCY9_9PLEO</name>